<dbReference type="SMART" id="SM00420">
    <property type="entry name" value="HTH_DEOR"/>
    <property type="match status" value="1"/>
</dbReference>
<keyword evidence="7" id="KW-1185">Reference proteome</keyword>
<dbReference type="Proteomes" id="UP000198716">
    <property type="component" value="Unassembled WGS sequence"/>
</dbReference>
<dbReference type="RefSeq" id="WP_092928622.1">
    <property type="nucleotide sequence ID" value="NZ_FOMZ01000013.1"/>
</dbReference>
<dbReference type="SUPFAM" id="SSF53822">
    <property type="entry name" value="Periplasmic binding protein-like I"/>
    <property type="match status" value="1"/>
</dbReference>
<evidence type="ECO:0000256" key="1">
    <source>
        <dbReference type="ARBA" id="ARBA00023015"/>
    </source>
</evidence>
<dbReference type="PANTHER" id="PTHR30146:SF155">
    <property type="entry name" value="ALANINE RACEMASE"/>
    <property type="match status" value="1"/>
</dbReference>
<accession>A0A1I2AE25</accession>
<dbReference type="PROSITE" id="PS00894">
    <property type="entry name" value="HTH_DEOR_1"/>
    <property type="match status" value="1"/>
</dbReference>
<gene>
    <name evidence="6" type="ORF">SAMN04487819_11354</name>
</gene>
<keyword evidence="1" id="KW-0805">Transcription regulation</keyword>
<protein>
    <submittedName>
        <fullName evidence="6">DNA-binding transcriptional regulator, LacI/PurR family</fullName>
    </submittedName>
</protein>
<dbReference type="InterPro" id="IPR036390">
    <property type="entry name" value="WH_DNA-bd_sf"/>
</dbReference>
<dbReference type="PROSITE" id="PS51000">
    <property type="entry name" value="HTH_DEOR_2"/>
    <property type="match status" value="1"/>
</dbReference>
<name>A0A1I2AE25_9ACTN</name>
<evidence type="ECO:0000313" key="6">
    <source>
        <dbReference type="EMBL" id="SFE41977.1"/>
    </source>
</evidence>
<feature type="domain" description="HTH deoR-type" evidence="5">
    <location>
        <begin position="4"/>
        <end position="59"/>
    </location>
</feature>
<dbReference type="Gene3D" id="1.10.10.10">
    <property type="entry name" value="Winged helix-like DNA-binding domain superfamily/Winged helix DNA-binding domain"/>
    <property type="match status" value="1"/>
</dbReference>
<dbReference type="InterPro" id="IPR001034">
    <property type="entry name" value="DeoR_HTH"/>
</dbReference>
<dbReference type="Gene3D" id="3.40.50.2300">
    <property type="match status" value="2"/>
</dbReference>
<dbReference type="Pfam" id="PF08220">
    <property type="entry name" value="HTH_DeoR"/>
    <property type="match status" value="1"/>
</dbReference>
<dbReference type="AlphaFoldDB" id="A0A1I2AE25"/>
<dbReference type="PRINTS" id="PR00037">
    <property type="entry name" value="HTHLACR"/>
</dbReference>
<dbReference type="Pfam" id="PF13377">
    <property type="entry name" value="Peripla_BP_3"/>
    <property type="match status" value="1"/>
</dbReference>
<evidence type="ECO:0000313" key="7">
    <source>
        <dbReference type="Proteomes" id="UP000198716"/>
    </source>
</evidence>
<reference evidence="7" key="1">
    <citation type="submission" date="2016-10" db="EMBL/GenBank/DDBJ databases">
        <authorList>
            <person name="Varghese N."/>
            <person name="Submissions S."/>
        </authorList>
    </citation>
    <scope>NUCLEOTIDE SEQUENCE [LARGE SCALE GENOMIC DNA]</scope>
    <source>
        <strain evidence="7">DSM 45004</strain>
    </source>
</reference>
<proteinExistence type="predicted"/>
<evidence type="ECO:0000259" key="5">
    <source>
        <dbReference type="PROSITE" id="PS51000"/>
    </source>
</evidence>
<dbReference type="InterPro" id="IPR036388">
    <property type="entry name" value="WH-like_DNA-bd_sf"/>
</dbReference>
<dbReference type="GO" id="GO:0003700">
    <property type="term" value="F:DNA-binding transcription factor activity"/>
    <property type="evidence" value="ECO:0007669"/>
    <property type="project" value="InterPro"/>
</dbReference>
<keyword evidence="2 6" id="KW-0238">DNA-binding</keyword>
<evidence type="ECO:0000256" key="4">
    <source>
        <dbReference type="SAM" id="MobiDB-lite"/>
    </source>
</evidence>
<evidence type="ECO:0000256" key="3">
    <source>
        <dbReference type="ARBA" id="ARBA00023163"/>
    </source>
</evidence>
<evidence type="ECO:0000256" key="2">
    <source>
        <dbReference type="ARBA" id="ARBA00023125"/>
    </source>
</evidence>
<dbReference type="InterPro" id="IPR018356">
    <property type="entry name" value="Tscrpt_reg_HTH_DeoR_CS"/>
</dbReference>
<organism evidence="6 7">
    <name type="scientific">Actinopolyspora alba</name>
    <dbReference type="NCBI Taxonomy" id="673379"/>
    <lineage>
        <taxon>Bacteria</taxon>
        <taxon>Bacillati</taxon>
        <taxon>Actinomycetota</taxon>
        <taxon>Actinomycetes</taxon>
        <taxon>Actinopolysporales</taxon>
        <taxon>Actinopolysporaceae</taxon>
        <taxon>Actinopolyspora</taxon>
        <taxon>Actinopolyspora alba group</taxon>
    </lineage>
</organism>
<dbReference type="InterPro" id="IPR028082">
    <property type="entry name" value="Peripla_BP_I"/>
</dbReference>
<dbReference type="SUPFAM" id="SSF46785">
    <property type="entry name" value="Winged helix' DNA-binding domain"/>
    <property type="match status" value="1"/>
</dbReference>
<dbReference type="EMBL" id="FOMZ01000013">
    <property type="protein sequence ID" value="SFE41977.1"/>
    <property type="molecule type" value="Genomic_DNA"/>
</dbReference>
<dbReference type="PANTHER" id="PTHR30146">
    <property type="entry name" value="LACI-RELATED TRANSCRIPTIONAL REPRESSOR"/>
    <property type="match status" value="1"/>
</dbReference>
<dbReference type="GO" id="GO:0000976">
    <property type="term" value="F:transcription cis-regulatory region binding"/>
    <property type="evidence" value="ECO:0007669"/>
    <property type="project" value="TreeGrafter"/>
</dbReference>
<keyword evidence="3" id="KW-0804">Transcription</keyword>
<feature type="region of interest" description="Disordered" evidence="4">
    <location>
        <begin position="56"/>
        <end position="78"/>
    </location>
</feature>
<feature type="compositionally biased region" description="Polar residues" evidence="4">
    <location>
        <begin position="60"/>
        <end position="78"/>
    </location>
</feature>
<dbReference type="InterPro" id="IPR046335">
    <property type="entry name" value="LacI/GalR-like_sensor"/>
</dbReference>
<sequence>MPLSAERQRLILATVRQYGSVRISDLVERLEVTAVTVRRDVKALADSGLVTRVHGGITLPQRSESNDQPGNSSADSTRTLAGMVTPSVEYYWPAVIKGAQATMASSNGRLVLRSSSYDSTEDRRQVAKLLEHGVQVMLAAPTTTGHEGTELLRWLGSLRVPVVLLERLPPPELPTLALDAVTSAHNVGAGLAMRHLITLGHRKLGILTSRSSPTSRMLRRGWKEAIDSLGVPETDDLEVEVPTYGSAGWGDAYDEVLRRCSREGITGLLVHSDREAVGVVERARDLGIDVPGELAVLAYDDEIAAAADPPLTAIRPPKHRVGALAAELALTRTVENAERPVHRVQLWPTLHVRETCGAAENTEAGGRTHRLSPPRAG</sequence>